<gene>
    <name evidence="5" type="ORF">MONAX_5E047860</name>
</gene>
<dbReference type="InterPro" id="IPR013783">
    <property type="entry name" value="Ig-like_fold"/>
</dbReference>
<evidence type="ECO:0000313" key="5">
    <source>
        <dbReference type="EMBL" id="VTJ79314.1"/>
    </source>
</evidence>
<evidence type="ECO:0000259" key="4">
    <source>
        <dbReference type="PROSITE" id="PS50853"/>
    </source>
</evidence>
<keyword evidence="6" id="KW-1185">Reference proteome</keyword>
<dbReference type="Proteomes" id="UP000335636">
    <property type="component" value="Unassembled WGS sequence"/>
</dbReference>
<dbReference type="Gene3D" id="2.60.40.10">
    <property type="entry name" value="Immunoglobulins"/>
    <property type="match status" value="2"/>
</dbReference>
<dbReference type="InterPro" id="IPR050991">
    <property type="entry name" value="ECM_Regulatory_Proteins"/>
</dbReference>
<evidence type="ECO:0000313" key="6">
    <source>
        <dbReference type="Proteomes" id="UP000335636"/>
    </source>
</evidence>
<feature type="region of interest" description="Disordered" evidence="3">
    <location>
        <begin position="1"/>
        <end position="133"/>
    </location>
</feature>
<dbReference type="InterPro" id="IPR036116">
    <property type="entry name" value="FN3_sf"/>
</dbReference>
<feature type="domain" description="Fibronectin type-III" evidence="4">
    <location>
        <begin position="228"/>
        <end position="312"/>
    </location>
</feature>
<dbReference type="PANTHER" id="PTHR46708:SF11">
    <property type="entry name" value="RECEPTOR-TYPE TYROSINE-PROTEIN PHOSPHATASE ETA-LIKE"/>
    <property type="match status" value="1"/>
</dbReference>
<dbReference type="PROSITE" id="PS50853">
    <property type="entry name" value="FN3"/>
    <property type="match status" value="2"/>
</dbReference>
<organism evidence="5 6">
    <name type="scientific">Marmota monax</name>
    <name type="common">Woodchuck</name>
    <dbReference type="NCBI Taxonomy" id="9995"/>
    <lineage>
        <taxon>Eukaryota</taxon>
        <taxon>Metazoa</taxon>
        <taxon>Chordata</taxon>
        <taxon>Craniata</taxon>
        <taxon>Vertebrata</taxon>
        <taxon>Euteleostomi</taxon>
        <taxon>Mammalia</taxon>
        <taxon>Eutheria</taxon>
        <taxon>Euarchontoglires</taxon>
        <taxon>Glires</taxon>
        <taxon>Rodentia</taxon>
        <taxon>Sciuromorpha</taxon>
        <taxon>Sciuridae</taxon>
        <taxon>Xerinae</taxon>
        <taxon>Marmotini</taxon>
        <taxon>Marmota</taxon>
    </lineage>
</organism>
<dbReference type="InterPro" id="IPR003961">
    <property type="entry name" value="FN3_dom"/>
</dbReference>
<dbReference type="SUPFAM" id="SSF49265">
    <property type="entry name" value="Fibronectin type III"/>
    <property type="match status" value="1"/>
</dbReference>
<comment type="caution">
    <text evidence="5">The sequence shown here is derived from an EMBL/GenBank/DDBJ whole genome shotgun (WGS) entry which is preliminary data.</text>
</comment>
<dbReference type="SMART" id="SM00060">
    <property type="entry name" value="FN3"/>
    <property type="match status" value="2"/>
</dbReference>
<evidence type="ECO:0000256" key="3">
    <source>
        <dbReference type="SAM" id="MobiDB-lite"/>
    </source>
</evidence>
<evidence type="ECO:0000256" key="2">
    <source>
        <dbReference type="ARBA" id="ARBA00025789"/>
    </source>
</evidence>
<protein>
    <recommendedName>
        <fullName evidence="4">Fibronectin type-III domain-containing protein</fullName>
    </recommendedName>
</protein>
<feature type="compositionally biased region" description="Polar residues" evidence="3">
    <location>
        <begin position="161"/>
        <end position="185"/>
    </location>
</feature>
<dbReference type="AlphaFoldDB" id="A0A5E4CBI8"/>
<feature type="compositionally biased region" description="Polar residues" evidence="3">
    <location>
        <begin position="193"/>
        <end position="223"/>
    </location>
</feature>
<dbReference type="CDD" id="cd00063">
    <property type="entry name" value="FN3"/>
    <property type="match status" value="2"/>
</dbReference>
<reference evidence="5" key="1">
    <citation type="submission" date="2019-04" db="EMBL/GenBank/DDBJ databases">
        <authorList>
            <person name="Alioto T."/>
            <person name="Alioto T."/>
        </authorList>
    </citation>
    <scope>NUCLEOTIDE SEQUENCE [LARGE SCALE GENOMIC DNA]</scope>
</reference>
<proteinExistence type="inferred from homology"/>
<feature type="compositionally biased region" description="Basic residues" evidence="3">
    <location>
        <begin position="79"/>
        <end position="89"/>
    </location>
</feature>
<feature type="compositionally biased region" description="Low complexity" evidence="3">
    <location>
        <begin position="53"/>
        <end position="68"/>
    </location>
</feature>
<dbReference type="Pfam" id="PF00041">
    <property type="entry name" value="fn3"/>
    <property type="match status" value="2"/>
</dbReference>
<name>A0A5E4CBI8_MARMO</name>
<dbReference type="EMBL" id="CABDUW010001168">
    <property type="protein sequence ID" value="VTJ79314.1"/>
    <property type="molecule type" value="Genomic_DNA"/>
</dbReference>
<evidence type="ECO:0000256" key="1">
    <source>
        <dbReference type="ARBA" id="ARBA00022737"/>
    </source>
</evidence>
<dbReference type="FunFam" id="2.60.40.10:FF:000362">
    <property type="entry name" value="Receptor-type tyrosine-protein phosphatase eta"/>
    <property type="match status" value="2"/>
</dbReference>
<dbReference type="PANTHER" id="PTHR46708">
    <property type="entry name" value="TENASCIN"/>
    <property type="match status" value="1"/>
</dbReference>
<feature type="region of interest" description="Disordered" evidence="3">
    <location>
        <begin position="159"/>
        <end position="223"/>
    </location>
</feature>
<sequence>MTRGGGSRSSGSSGSRDPGVARWGWAPFAPPREAPARPGTRPPRGSRARLRRVAAAAAAAAAAMSPGKPGAGGAGTRRTGWRRRRRRRRLEAATRAPELGHTAGPDSRVPGTFQGAQGMKPEAREARPPPRSPGLRWALPPLLLLLLLAQIVCSGDAPGSVSETDLALSNNDSQSSRIPPGQENTGELKSEDTTSQSITIGNLSPGTSYLSGTEGTSKTVDSRTVSSPVFGIDAVSISPTSVVLTWKNNDTAASEYTYAVKNERDNKWRMIVTNETECTITGLSPGTSYEFSITPGIANETWGSPMSQTVTTAPSPVFGIHAVSISPTSVVLTWKNDDTAASEYTYAVKNERDNEWRMIVTNETECIITGLSPGTSYEFSITPGIANETWGSPMSQTVTTGELCGSQG</sequence>
<keyword evidence="1" id="KW-0677">Repeat</keyword>
<accession>A0A5E4CBI8</accession>
<feature type="domain" description="Fibronectin type-III" evidence="4">
    <location>
        <begin position="313"/>
        <end position="406"/>
    </location>
</feature>
<comment type="similarity">
    <text evidence="2">Belongs to the protein-tyrosine phosphatase family. Receptor class 3 subfamily.</text>
</comment>